<reference evidence="2" key="1">
    <citation type="submission" date="2020-05" db="EMBL/GenBank/DDBJ databases">
        <title>WGS assembly of Panicum virgatum.</title>
        <authorList>
            <person name="Lovell J.T."/>
            <person name="Jenkins J."/>
            <person name="Shu S."/>
            <person name="Juenger T.E."/>
            <person name="Schmutz J."/>
        </authorList>
    </citation>
    <scope>NUCLEOTIDE SEQUENCE</scope>
    <source>
        <strain evidence="2">AP13</strain>
    </source>
</reference>
<dbReference type="EMBL" id="CM029049">
    <property type="protein sequence ID" value="KAG2573583.1"/>
    <property type="molecule type" value="Genomic_DNA"/>
</dbReference>
<proteinExistence type="predicted"/>
<dbReference type="Proteomes" id="UP000823388">
    <property type="component" value="Chromosome 7K"/>
</dbReference>
<gene>
    <name evidence="2" type="ORF">PVAP13_7KG264255</name>
</gene>
<feature type="region of interest" description="Disordered" evidence="1">
    <location>
        <begin position="1"/>
        <end position="129"/>
    </location>
</feature>
<sequence length="129" mass="13802">MSEAGADAPVAGELCRYGARRGGRPGTGSTRRDGVAAPGSARTLDEYEAARWQKARRPPNSDLELGAAEGVERRTAGGEEDARERRAGAQSRGSVERPKRKTAGRREPKRESGAEVGDPTLFLLKNTNI</sequence>
<protein>
    <submittedName>
        <fullName evidence="2">Uncharacterized protein</fullName>
    </submittedName>
</protein>
<feature type="compositionally biased region" description="Basic and acidic residues" evidence="1">
    <location>
        <begin position="70"/>
        <end position="87"/>
    </location>
</feature>
<evidence type="ECO:0000256" key="1">
    <source>
        <dbReference type="SAM" id="MobiDB-lite"/>
    </source>
</evidence>
<dbReference type="AlphaFoldDB" id="A0A8T0QIV2"/>
<name>A0A8T0QIV2_PANVG</name>
<feature type="compositionally biased region" description="Basic and acidic residues" evidence="1">
    <location>
        <begin position="104"/>
        <end position="113"/>
    </location>
</feature>
<organism evidence="2 3">
    <name type="scientific">Panicum virgatum</name>
    <name type="common">Blackwell switchgrass</name>
    <dbReference type="NCBI Taxonomy" id="38727"/>
    <lineage>
        <taxon>Eukaryota</taxon>
        <taxon>Viridiplantae</taxon>
        <taxon>Streptophyta</taxon>
        <taxon>Embryophyta</taxon>
        <taxon>Tracheophyta</taxon>
        <taxon>Spermatophyta</taxon>
        <taxon>Magnoliopsida</taxon>
        <taxon>Liliopsida</taxon>
        <taxon>Poales</taxon>
        <taxon>Poaceae</taxon>
        <taxon>PACMAD clade</taxon>
        <taxon>Panicoideae</taxon>
        <taxon>Panicodae</taxon>
        <taxon>Paniceae</taxon>
        <taxon>Panicinae</taxon>
        <taxon>Panicum</taxon>
        <taxon>Panicum sect. Hiantes</taxon>
    </lineage>
</organism>
<evidence type="ECO:0000313" key="3">
    <source>
        <dbReference type="Proteomes" id="UP000823388"/>
    </source>
</evidence>
<comment type="caution">
    <text evidence="2">The sequence shown here is derived from an EMBL/GenBank/DDBJ whole genome shotgun (WGS) entry which is preliminary data.</text>
</comment>
<evidence type="ECO:0000313" key="2">
    <source>
        <dbReference type="EMBL" id="KAG2573583.1"/>
    </source>
</evidence>
<accession>A0A8T0QIV2</accession>
<keyword evidence="3" id="KW-1185">Reference proteome</keyword>